<dbReference type="AlphaFoldDB" id="A0A2R4W065"/>
<sequence>MLRIYDKHLREVAVHLISLSQGEFITNKIYNPKLERFLSRPYEYEEDMREIGKDVKDFFFKLKSLKPNSYHRIISGILHL</sequence>
<dbReference type="RefSeq" id="WP_108309018.1">
    <property type="nucleotide sequence ID" value="NZ_CP020921.1"/>
</dbReference>
<organism evidence="1 2">
    <name type="scientific">Thermodesulfobium acidiphilum</name>
    <dbReference type="NCBI Taxonomy" id="1794699"/>
    <lineage>
        <taxon>Bacteria</taxon>
        <taxon>Pseudomonadati</taxon>
        <taxon>Thermodesulfobiota</taxon>
        <taxon>Thermodesulfobiia</taxon>
        <taxon>Thermodesulfobiales</taxon>
        <taxon>Thermodesulfobiaceae</taxon>
        <taxon>Thermodesulfobium</taxon>
    </lineage>
</organism>
<name>A0A2R4W065_THEAF</name>
<reference evidence="1 2" key="1">
    <citation type="submission" date="2017-04" db="EMBL/GenBank/DDBJ databases">
        <title>Genomic insights into metabolism of Thermodesulfobium acidiphilum.</title>
        <authorList>
            <person name="Toshchakov S.V."/>
            <person name="Frolov E.N."/>
            <person name="Kublanov I.V."/>
            <person name="Samarov N.I."/>
            <person name="Novikov A."/>
            <person name="Lebedinsky A.V."/>
            <person name="Bonch-Osmolovskaya E.A."/>
            <person name="Chernyh N.A."/>
        </authorList>
    </citation>
    <scope>NUCLEOTIDE SEQUENCE [LARGE SCALE GENOMIC DNA]</scope>
    <source>
        <strain evidence="1 2">3127-1</strain>
    </source>
</reference>
<evidence type="ECO:0000313" key="1">
    <source>
        <dbReference type="EMBL" id="AWB10199.1"/>
    </source>
</evidence>
<protein>
    <submittedName>
        <fullName evidence="1">Uncharacterized protein</fullName>
    </submittedName>
</protein>
<dbReference type="OrthoDB" id="2065409at2"/>
<gene>
    <name evidence="1" type="ORF">TDSAC_0842</name>
</gene>
<accession>A0A2R4W065</accession>
<dbReference type="KEGG" id="taci:TDSAC_0842"/>
<proteinExistence type="predicted"/>
<evidence type="ECO:0000313" key="2">
    <source>
        <dbReference type="Proteomes" id="UP000244792"/>
    </source>
</evidence>
<dbReference type="EMBL" id="CP020921">
    <property type="protein sequence ID" value="AWB10199.1"/>
    <property type="molecule type" value="Genomic_DNA"/>
</dbReference>
<keyword evidence="2" id="KW-1185">Reference proteome</keyword>
<dbReference type="Proteomes" id="UP000244792">
    <property type="component" value="Chromosome"/>
</dbReference>